<dbReference type="RefSeq" id="XP_040708610.1">
    <property type="nucleotide sequence ID" value="XM_040851419.1"/>
</dbReference>
<dbReference type="EMBL" id="KV878582">
    <property type="protein sequence ID" value="OJJ64804.1"/>
    <property type="molecule type" value="Genomic_DNA"/>
</dbReference>
<reference evidence="3" key="1">
    <citation type="journal article" date="2017" name="Genome Biol.">
        <title>Comparative genomics reveals high biological diversity and specific adaptations in the industrially and medically important fungal genus Aspergillus.</title>
        <authorList>
            <person name="de Vries R.P."/>
            <person name="Riley R."/>
            <person name="Wiebenga A."/>
            <person name="Aguilar-Osorio G."/>
            <person name="Amillis S."/>
            <person name="Uchima C.A."/>
            <person name="Anderluh G."/>
            <person name="Asadollahi M."/>
            <person name="Askin M."/>
            <person name="Barry K."/>
            <person name="Battaglia E."/>
            <person name="Bayram O."/>
            <person name="Benocci T."/>
            <person name="Braus-Stromeyer S.A."/>
            <person name="Caldana C."/>
            <person name="Canovas D."/>
            <person name="Cerqueira G.C."/>
            <person name="Chen F."/>
            <person name="Chen W."/>
            <person name="Choi C."/>
            <person name="Clum A."/>
            <person name="Dos Santos R.A."/>
            <person name="Damasio A.R."/>
            <person name="Diallinas G."/>
            <person name="Emri T."/>
            <person name="Fekete E."/>
            <person name="Flipphi M."/>
            <person name="Freyberg S."/>
            <person name="Gallo A."/>
            <person name="Gournas C."/>
            <person name="Habgood R."/>
            <person name="Hainaut M."/>
            <person name="Harispe M.L."/>
            <person name="Henrissat B."/>
            <person name="Hilden K.S."/>
            <person name="Hope R."/>
            <person name="Hossain A."/>
            <person name="Karabika E."/>
            <person name="Karaffa L."/>
            <person name="Karanyi Z."/>
            <person name="Krasevec N."/>
            <person name="Kuo A."/>
            <person name="Kusch H."/>
            <person name="LaButti K."/>
            <person name="Lagendijk E.L."/>
            <person name="Lapidus A."/>
            <person name="Levasseur A."/>
            <person name="Lindquist E."/>
            <person name="Lipzen A."/>
            <person name="Logrieco A.F."/>
            <person name="MacCabe A."/>
            <person name="Maekelae M.R."/>
            <person name="Malavazi I."/>
            <person name="Melin P."/>
            <person name="Meyer V."/>
            <person name="Mielnichuk N."/>
            <person name="Miskei M."/>
            <person name="Molnar A.P."/>
            <person name="Mule G."/>
            <person name="Ngan C.Y."/>
            <person name="Orejas M."/>
            <person name="Orosz E."/>
            <person name="Ouedraogo J.P."/>
            <person name="Overkamp K.M."/>
            <person name="Park H.-S."/>
            <person name="Perrone G."/>
            <person name="Piumi F."/>
            <person name="Punt P.J."/>
            <person name="Ram A.F."/>
            <person name="Ramon A."/>
            <person name="Rauscher S."/>
            <person name="Record E."/>
            <person name="Riano-Pachon D.M."/>
            <person name="Robert V."/>
            <person name="Roehrig J."/>
            <person name="Ruller R."/>
            <person name="Salamov A."/>
            <person name="Salih N.S."/>
            <person name="Samson R.A."/>
            <person name="Sandor E."/>
            <person name="Sanguinetti M."/>
            <person name="Schuetze T."/>
            <person name="Sepcic K."/>
            <person name="Shelest E."/>
            <person name="Sherlock G."/>
            <person name="Sophianopoulou V."/>
            <person name="Squina F.M."/>
            <person name="Sun H."/>
            <person name="Susca A."/>
            <person name="Todd R.B."/>
            <person name="Tsang A."/>
            <person name="Unkles S.E."/>
            <person name="van de Wiele N."/>
            <person name="van Rossen-Uffink D."/>
            <person name="Oliveira J.V."/>
            <person name="Vesth T.C."/>
            <person name="Visser J."/>
            <person name="Yu J.-H."/>
            <person name="Zhou M."/>
            <person name="Andersen M.R."/>
            <person name="Archer D.B."/>
            <person name="Baker S.E."/>
            <person name="Benoit I."/>
            <person name="Brakhage A.A."/>
            <person name="Braus G.H."/>
            <person name="Fischer R."/>
            <person name="Frisvad J.C."/>
            <person name="Goldman G.H."/>
            <person name="Houbraken J."/>
            <person name="Oakley B."/>
            <person name="Pocsi I."/>
            <person name="Scazzocchio C."/>
            <person name="Seiboth B."/>
            <person name="vanKuyk P.A."/>
            <person name="Wortman J."/>
            <person name="Dyer P.S."/>
            <person name="Grigoriev I.V."/>
        </authorList>
    </citation>
    <scope>NUCLEOTIDE SEQUENCE [LARGE SCALE GENOMIC DNA]</scope>
    <source>
        <strain evidence="3">CBS 593.65</strain>
    </source>
</reference>
<feature type="compositionally biased region" description="Polar residues" evidence="1">
    <location>
        <begin position="209"/>
        <end position="219"/>
    </location>
</feature>
<evidence type="ECO:0000313" key="3">
    <source>
        <dbReference type="Proteomes" id="UP000184356"/>
    </source>
</evidence>
<dbReference type="AlphaFoldDB" id="A0A1L9TZD7"/>
<name>A0A1L9TZD7_9EURO</name>
<feature type="region of interest" description="Disordered" evidence="1">
    <location>
        <begin position="184"/>
        <end position="237"/>
    </location>
</feature>
<proteinExistence type="predicted"/>
<organism evidence="2 3">
    <name type="scientific">Aspergillus sydowii CBS 593.65</name>
    <dbReference type="NCBI Taxonomy" id="1036612"/>
    <lineage>
        <taxon>Eukaryota</taxon>
        <taxon>Fungi</taxon>
        <taxon>Dikarya</taxon>
        <taxon>Ascomycota</taxon>
        <taxon>Pezizomycotina</taxon>
        <taxon>Eurotiomycetes</taxon>
        <taxon>Eurotiomycetidae</taxon>
        <taxon>Eurotiales</taxon>
        <taxon>Aspergillaceae</taxon>
        <taxon>Aspergillus</taxon>
        <taxon>Aspergillus subgen. Nidulantes</taxon>
    </lineage>
</organism>
<dbReference type="OrthoDB" id="4511119at2759"/>
<gene>
    <name evidence="2" type="ORF">ASPSYDRAFT_84797</name>
</gene>
<evidence type="ECO:0000313" key="2">
    <source>
        <dbReference type="EMBL" id="OJJ64804.1"/>
    </source>
</evidence>
<dbReference type="Proteomes" id="UP000184356">
    <property type="component" value="Unassembled WGS sequence"/>
</dbReference>
<keyword evidence="3" id="KW-1185">Reference proteome</keyword>
<dbReference type="VEuPathDB" id="FungiDB:ASPSYDRAFT_84797"/>
<evidence type="ECO:0000256" key="1">
    <source>
        <dbReference type="SAM" id="MobiDB-lite"/>
    </source>
</evidence>
<dbReference type="GeneID" id="63767492"/>
<protein>
    <submittedName>
        <fullName evidence="2">Uncharacterized protein</fullName>
    </submittedName>
</protein>
<accession>A0A1L9TZD7</accession>
<sequence length="297" mass="31873">MCQHTYRHYQHCGHIASLTLDACTELTARVHTQHKPVGHWIKTTHDLQSGSDNCCLACKVESGTRVRLPQHRGTGTSTSFSAIENPLHYISLGGVDDSGPLVTADFMMTVPSDADADALQQQVLCYFPAGTVVQKGGGEQGKNSSNLLAALEALGLDLGDDSSVDNIIPGASLSDDFDYDMCGLGETGSRAPNPPSLSSESETEYDENMSGSLCLPTSHQKPEPWTPGRTRLQSPGPPFYRSDIGLGDDTESDFDELDCDNVVGPESGQYGGFLRGLQMALPSFLQNTNGSGFWQLI</sequence>